<dbReference type="OrthoDB" id="2139957at2759"/>
<dbReference type="SUPFAM" id="SSF52096">
    <property type="entry name" value="ClpP/crotonase"/>
    <property type="match status" value="1"/>
</dbReference>
<keyword evidence="5" id="KW-1185">Reference proteome</keyword>
<protein>
    <recommendedName>
        <fullName evidence="6">Smr domain-containing protein</fullName>
    </recommendedName>
</protein>
<accession>A0A4D9DBC8</accession>
<dbReference type="Gene3D" id="1.10.12.10">
    <property type="entry name" value="Lyase 2-enoyl-coa Hydratase, Chain A, domain 2"/>
    <property type="match status" value="1"/>
</dbReference>
<dbReference type="Gene3D" id="1.25.40.10">
    <property type="entry name" value="Tetratricopeptide repeat domain"/>
    <property type="match status" value="6"/>
</dbReference>
<name>A0A4D9DBC8_9STRA</name>
<dbReference type="CDD" id="cd06558">
    <property type="entry name" value="crotonase-like"/>
    <property type="match status" value="1"/>
</dbReference>
<evidence type="ECO:0000256" key="3">
    <source>
        <dbReference type="SAM" id="MobiDB-lite"/>
    </source>
</evidence>
<keyword evidence="1" id="KW-0677">Repeat</keyword>
<dbReference type="Pfam" id="PF13041">
    <property type="entry name" value="PPR_2"/>
    <property type="match status" value="1"/>
</dbReference>
<dbReference type="PROSITE" id="PS51375">
    <property type="entry name" value="PPR"/>
    <property type="match status" value="4"/>
</dbReference>
<dbReference type="InterPro" id="IPR002885">
    <property type="entry name" value="PPR_rpt"/>
</dbReference>
<feature type="region of interest" description="Disordered" evidence="3">
    <location>
        <begin position="1164"/>
        <end position="1187"/>
    </location>
</feature>
<gene>
    <name evidence="4" type="ORF">NSK_000215</name>
</gene>
<feature type="region of interest" description="Disordered" evidence="3">
    <location>
        <begin position="24"/>
        <end position="49"/>
    </location>
</feature>
<feature type="compositionally biased region" description="Basic and acidic residues" evidence="3">
    <location>
        <begin position="1913"/>
        <end position="1930"/>
    </location>
</feature>
<dbReference type="PANTHER" id="PTHR47447">
    <property type="entry name" value="OS03G0856100 PROTEIN"/>
    <property type="match status" value="1"/>
</dbReference>
<dbReference type="Gene3D" id="3.90.226.10">
    <property type="entry name" value="2-enoyl-CoA Hydratase, Chain A, domain 1"/>
    <property type="match status" value="1"/>
</dbReference>
<dbReference type="SUPFAM" id="SSF160443">
    <property type="entry name" value="SMR domain-like"/>
    <property type="match status" value="1"/>
</dbReference>
<dbReference type="InterPro" id="IPR036063">
    <property type="entry name" value="Smr_dom_sf"/>
</dbReference>
<reference evidence="4 5" key="1">
    <citation type="submission" date="2019-01" db="EMBL/GenBank/DDBJ databases">
        <title>Nuclear Genome Assembly of the Microalgal Biofuel strain Nannochloropsis salina CCMP1776.</title>
        <authorList>
            <person name="Hovde B."/>
        </authorList>
    </citation>
    <scope>NUCLEOTIDE SEQUENCE [LARGE SCALE GENOMIC DNA]</scope>
    <source>
        <strain evidence="4 5">CCMP1776</strain>
    </source>
</reference>
<feature type="region of interest" description="Disordered" evidence="3">
    <location>
        <begin position="1904"/>
        <end position="1930"/>
    </location>
</feature>
<dbReference type="Pfam" id="PF01535">
    <property type="entry name" value="PPR"/>
    <property type="match status" value="3"/>
</dbReference>
<dbReference type="NCBIfam" id="TIGR00756">
    <property type="entry name" value="PPR"/>
    <property type="match status" value="1"/>
</dbReference>
<evidence type="ECO:0000313" key="5">
    <source>
        <dbReference type="Proteomes" id="UP000355283"/>
    </source>
</evidence>
<dbReference type="EMBL" id="SDOX01000001">
    <property type="protein sequence ID" value="TFJ88646.1"/>
    <property type="molecule type" value="Genomic_DNA"/>
</dbReference>
<feature type="repeat" description="PPR" evidence="2">
    <location>
        <begin position="431"/>
        <end position="465"/>
    </location>
</feature>
<dbReference type="Pfam" id="PF00378">
    <property type="entry name" value="ECH_1"/>
    <property type="match status" value="1"/>
</dbReference>
<evidence type="ECO:0008006" key="6">
    <source>
        <dbReference type="Google" id="ProtNLM"/>
    </source>
</evidence>
<dbReference type="Proteomes" id="UP000355283">
    <property type="component" value="Unassembled WGS sequence"/>
</dbReference>
<sequence>MLFRSGARILGALRQSRCRLQSTFSQHSSSSSAMSPPSSPPSEESEATTDPILVERRALAGTKGGYLLVTLNRPRHSNAMNNATLQELQAVFDRLPADKWVRAVVLTGAGHAFCGGHDLYQMHDSQGDKQYFERMFARCSRFMLSIQRVPQPVLAAVNGLATGAGCQLVAACDLAIASSHAQFATSGVKLGLFCATPSVPLSRNLSRKRAFEMLVTGKYIQAEKALDWGLVNSVCAHEELEATVLRLVTEIAQNPPVAISMGKRLFYSQLEKSSIAGAYDMADYVMSTNMTEADTEEVCNAALFGTIMESSYCCDVLQKFPLAPAYPVAGMSLLQPTPPPSLGTYKRAYFSSTPLALGGTPPHAPEANLDALEVLKKQKNAVSSLAWLRSIGNALSPEAYYKVLEISREACDAHSALGVLSLMKSQRQHLDEKACTIAIEVCARAGDIDNAERVLSEMKASGLKCSPVNYHYIIHACRRQRNGTKALHMLDTMAIDGLAPDRKAYMHVLGACGAQSLMSEAERLLHRITNGDLKGSVDVDQELCSSLVVGAAENGRRKGWAGSWRAWEVVREHRTGLTAIAFKALRSSLTRTGQYERLLDLCRDLQGALDSSGRSQGLSTASQSAEDVATTGIEACLQLEDHAELNKCVQKRLRQGAFHASVYQEALSAWLALGRWDEMLRLYRDGQEGEAWEDDYLLLSIMATGAARLSNTPMEDSVPFLMDMERRGWIAGMSESPSLPASSISPFARSLLARDWNTSPRQRQTGEKVARGGSLRHDYESKPVHVIVALEMLRRAESRRWRESLQVLRRLCECAGRLEAKGVGVSALERAMPAFERVISAAVKAGNLEAAKDLLKGLEARGVCPSPRSYNALLYEYARTGQVSDAQTLFEAMCAAGKGRHEDNAAGGAFHGPVPSRVNYNTMLLVLAKTGAFEDAKALVRSMTPPRAPAPDIVSYNTVLAAGTAARDPKGARDFFEEEMVKKRKVRPDEVTYITLLSAWQAMARGYGRSEDEESHITGHVPHASPRLQKDVDFDEVWLQTLALFKDLENAEGGAPNLMAFNIMMDIGCKTGHVDDARSLVLPAMKRHACEPDRVTYNTLAQGYLRGRRYEEALKICRESRMGPFNLGWDSHTYGVMLKALAGLKKDDEMKGLFWERMNTLREGKGNERASQSTGLPDSDGRHFQDSKRSGIQKLLEEILSAMVHVGRVGDGVLLIRELENQISGRQKKNALYLLGADSFERSVQFCKSARDLEGALRLLEELERRGERPSAAAYFAVMRLCSIKQAWQTGLDVVEHVAQCPELSRAMGRDLHTARVSFCAHLNDIAGCRVALRQMRKEGFLPDEKVYGWALKCEATRPRNVGGVGELLVQAKEDGVMLTPDVLKAQMATLRQSGNWRGAVQLLDRMVALRQQQLQKEGQDGQASQRVVRGTDADCGPQISQVTEISTHIFNDVLATLAQGKEWYQILELQGNMLEKHGVVPDNVSFLYRLQALSETKDWKQALALLDEIRIGAHGPHVFAQDSMYTVILSGGALDRQPKEIEGLVMRWEEDSRPYTRHFLNALIGAYGRGGQLAKAVDIFQKIPIHLNGAEPDIVAFNALLVAQRLAATPLDEGALPLYRELLSRAPSGLAPDGWTYTSLIVACEAKGAWPVAMYLYDDSAFTLPGAGGAPAAASRASEGEGLEDVVNDAHFKAVEDVRDLGWKDPSRTEVQSVREKSETELWMGGDVTAGAKEYPRAGARDAEGNSARFESLKTLMSCLEKLNIGLFVENLYRDAYQQGVFSPWSQTEGNGRVMDLHHFSCPLATVAIRYALLEFESEQLEQRRLPWGKRKKSMSPWVIIVGQGLKRKSGSGALKKEVLRIFAGLDPPLQADVDKRNTGRLIVPASRIKAYTTARIERGKHTCVRSTASHDGGEQGDSSKKAQRTWRDMSSKFVTGSRGVDLSVHTRSTRGTYSATQDVRK</sequence>
<dbReference type="PANTHER" id="PTHR47447:SF17">
    <property type="entry name" value="OS12G0638900 PROTEIN"/>
    <property type="match status" value="1"/>
</dbReference>
<feature type="repeat" description="PPR" evidence="2">
    <location>
        <begin position="866"/>
        <end position="900"/>
    </location>
</feature>
<dbReference type="Pfam" id="PF13812">
    <property type="entry name" value="PPR_3"/>
    <property type="match status" value="1"/>
</dbReference>
<evidence type="ECO:0000256" key="2">
    <source>
        <dbReference type="PROSITE-ProRule" id="PRU00708"/>
    </source>
</evidence>
<dbReference type="InterPro" id="IPR014748">
    <property type="entry name" value="Enoyl-CoA_hydra_C"/>
</dbReference>
<organism evidence="4 5">
    <name type="scientific">Nannochloropsis salina CCMP1776</name>
    <dbReference type="NCBI Taxonomy" id="1027361"/>
    <lineage>
        <taxon>Eukaryota</taxon>
        <taxon>Sar</taxon>
        <taxon>Stramenopiles</taxon>
        <taxon>Ochrophyta</taxon>
        <taxon>Eustigmatophyceae</taxon>
        <taxon>Eustigmatales</taxon>
        <taxon>Monodopsidaceae</taxon>
        <taxon>Microchloropsis</taxon>
        <taxon>Microchloropsis salina</taxon>
    </lineage>
</organism>
<proteinExistence type="predicted"/>
<dbReference type="InterPro" id="IPR029045">
    <property type="entry name" value="ClpP/crotonase-like_dom_sf"/>
</dbReference>
<feature type="repeat" description="PPR" evidence="2">
    <location>
        <begin position="1057"/>
        <end position="1092"/>
    </location>
</feature>
<dbReference type="InterPro" id="IPR001753">
    <property type="entry name" value="Enoyl-CoA_hydra/iso"/>
</dbReference>
<evidence type="ECO:0000256" key="1">
    <source>
        <dbReference type="ARBA" id="ARBA00022737"/>
    </source>
</evidence>
<comment type="caution">
    <text evidence="4">The sequence shown here is derived from an EMBL/GenBank/DDBJ whole genome shotgun (WGS) entry which is preliminary data.</text>
</comment>
<evidence type="ECO:0000313" key="4">
    <source>
        <dbReference type="EMBL" id="TFJ88646.1"/>
    </source>
</evidence>
<feature type="repeat" description="PPR" evidence="2">
    <location>
        <begin position="1093"/>
        <end position="1127"/>
    </location>
</feature>
<dbReference type="InterPro" id="IPR011990">
    <property type="entry name" value="TPR-like_helical_dom_sf"/>
</dbReference>